<keyword evidence="3" id="KW-1185">Reference proteome</keyword>
<evidence type="ECO:0000313" key="3">
    <source>
        <dbReference type="Proteomes" id="UP000517106"/>
    </source>
</evidence>
<name>A0A7W3YM04_9LACO</name>
<feature type="transmembrane region" description="Helical" evidence="1">
    <location>
        <begin position="91"/>
        <end position="107"/>
    </location>
</feature>
<evidence type="ECO:0000313" key="2">
    <source>
        <dbReference type="EMBL" id="MBB1096944.1"/>
    </source>
</evidence>
<dbReference type="RefSeq" id="WP_182595585.1">
    <property type="nucleotide sequence ID" value="NZ_JACIVA010000038.1"/>
</dbReference>
<comment type="caution">
    <text evidence="2">The sequence shown here is derived from an EMBL/GenBank/DDBJ whole genome shotgun (WGS) entry which is preliminary data.</text>
</comment>
<feature type="transmembrane region" description="Helical" evidence="1">
    <location>
        <begin position="39"/>
        <end position="61"/>
    </location>
</feature>
<keyword evidence="1" id="KW-0812">Transmembrane</keyword>
<organism evidence="2 3">
    <name type="scientific">Limosilactobacillus rudii</name>
    <dbReference type="NCBI Taxonomy" id="2759755"/>
    <lineage>
        <taxon>Bacteria</taxon>
        <taxon>Bacillati</taxon>
        <taxon>Bacillota</taxon>
        <taxon>Bacilli</taxon>
        <taxon>Lactobacillales</taxon>
        <taxon>Lactobacillaceae</taxon>
        <taxon>Limosilactobacillus</taxon>
    </lineage>
</organism>
<sequence length="112" mass="13637">MNFIKKAWQGLDKRLWLSSILIGILLTLIVDKLPFVTRVVMVELILILVNGLFSIWTGYWIYKQHRKWMELFIFPFFYFITAYFFLPRYTYYFALAYLALAYLSWSLRQQNN</sequence>
<reference evidence="2 3" key="1">
    <citation type="submission" date="2020-07" db="EMBL/GenBank/DDBJ databases">
        <title>Description of Limosilactobacillus balticus sp. nov., Limosilactobacillus agrestis sp. nov., Limosilactobacillus albertensis sp. nov., Limosilactobacillus rudii sp. nov., Limosilactobacillus fastidiosus sp. nov., five novel Limosilactobacillus species isolated from the vertebrate gastrointestinal tract, and proposal of 6 subspecies of Limosilactobacillus reuteri adapted to the gastrointestinal tract of specific vertebrate hosts.</title>
        <authorList>
            <person name="Li F."/>
            <person name="Cheng C."/>
            <person name="Zheng J."/>
            <person name="Quevedo R.M."/>
            <person name="Li J."/>
            <person name="Roos S."/>
            <person name="Gaenzle M.G."/>
            <person name="Walter J."/>
        </authorList>
    </citation>
    <scope>NUCLEOTIDE SEQUENCE [LARGE SCALE GENOMIC DNA]</scope>
    <source>
        <strain evidence="2 3">STM2_1</strain>
    </source>
</reference>
<protein>
    <submittedName>
        <fullName evidence="2">Uncharacterized protein</fullName>
    </submittedName>
</protein>
<proteinExistence type="predicted"/>
<accession>A0A7W3YM04</accession>
<keyword evidence="1" id="KW-0472">Membrane</keyword>
<keyword evidence="1" id="KW-1133">Transmembrane helix</keyword>
<dbReference type="EMBL" id="JACIVA010000038">
    <property type="protein sequence ID" value="MBB1096944.1"/>
    <property type="molecule type" value="Genomic_DNA"/>
</dbReference>
<gene>
    <name evidence="2" type="ORF">H5S09_03125</name>
</gene>
<feature type="transmembrane region" description="Helical" evidence="1">
    <location>
        <begin position="68"/>
        <end position="85"/>
    </location>
</feature>
<feature type="transmembrane region" description="Helical" evidence="1">
    <location>
        <begin position="15"/>
        <end position="33"/>
    </location>
</feature>
<dbReference type="Proteomes" id="UP000517106">
    <property type="component" value="Unassembled WGS sequence"/>
</dbReference>
<dbReference type="AlphaFoldDB" id="A0A7W3YM04"/>
<evidence type="ECO:0000256" key="1">
    <source>
        <dbReference type="SAM" id="Phobius"/>
    </source>
</evidence>